<reference evidence="1 2" key="1">
    <citation type="journal article" date="2022" name="Arch. Microbiol.">
        <title>Paraburkholderia bengalensis sp. nov. isolated from roots of Oryza sativa, IR64.</title>
        <authorList>
            <person name="Nag P."/>
            <person name="Mondal N."/>
            <person name="Sarkar J."/>
            <person name="Das S."/>
        </authorList>
    </citation>
    <scope>NUCLEOTIDE SEQUENCE [LARGE SCALE GENOMIC DNA]</scope>
    <source>
        <strain evidence="1 2">IR64_4_BI</strain>
    </source>
</reference>
<keyword evidence="2" id="KW-1185">Reference proteome</keyword>
<name>A0ABU8J454_9BURK</name>
<evidence type="ECO:0000313" key="2">
    <source>
        <dbReference type="Proteomes" id="UP001386437"/>
    </source>
</evidence>
<dbReference type="EMBL" id="JACFYJ010000115">
    <property type="protein sequence ID" value="MEI6002487.1"/>
    <property type="molecule type" value="Genomic_DNA"/>
</dbReference>
<protein>
    <submittedName>
        <fullName evidence="1">Uncharacterized protein</fullName>
    </submittedName>
</protein>
<gene>
    <name evidence="1" type="ORF">H3V53_36855</name>
</gene>
<sequence length="64" mass="6746">MPDLVVGLSVDDQGIVDKQFGAGCDVGEAMNEDTTTRLIFAAIALAPIDDGTASGNRRQKLYCT</sequence>
<proteinExistence type="predicted"/>
<organism evidence="1 2">
    <name type="scientific">Paraburkholderia bengalensis</name>
    <dbReference type="NCBI Taxonomy" id="2747562"/>
    <lineage>
        <taxon>Bacteria</taxon>
        <taxon>Pseudomonadati</taxon>
        <taxon>Pseudomonadota</taxon>
        <taxon>Betaproteobacteria</taxon>
        <taxon>Burkholderiales</taxon>
        <taxon>Burkholderiaceae</taxon>
        <taxon>Paraburkholderia</taxon>
    </lineage>
</organism>
<evidence type="ECO:0000313" key="1">
    <source>
        <dbReference type="EMBL" id="MEI6002487.1"/>
    </source>
</evidence>
<dbReference type="RefSeq" id="WP_336602111.1">
    <property type="nucleotide sequence ID" value="NZ_JACFYJ010000115.1"/>
</dbReference>
<dbReference type="Proteomes" id="UP001386437">
    <property type="component" value="Unassembled WGS sequence"/>
</dbReference>
<comment type="caution">
    <text evidence="1">The sequence shown here is derived from an EMBL/GenBank/DDBJ whole genome shotgun (WGS) entry which is preliminary data.</text>
</comment>
<accession>A0ABU8J454</accession>